<dbReference type="PANTHER" id="PTHR10953">
    <property type="entry name" value="UBIQUITIN-ACTIVATING ENZYME E1"/>
    <property type="match status" value="1"/>
</dbReference>
<dbReference type="Pfam" id="PF00899">
    <property type="entry name" value="ThiF"/>
    <property type="match status" value="1"/>
</dbReference>
<dbReference type="AlphaFoldDB" id="A0A1N7GQ44"/>
<proteinExistence type="predicted"/>
<evidence type="ECO:0000259" key="1">
    <source>
        <dbReference type="Pfam" id="PF00899"/>
    </source>
</evidence>
<keyword evidence="3" id="KW-1185">Reference proteome</keyword>
<dbReference type="STRING" id="58117.SAMN05421833_13123"/>
<name>A0A1N7GQ44_9ACTN</name>
<organism evidence="2 3">
    <name type="scientific">Microbispora rosea</name>
    <dbReference type="NCBI Taxonomy" id="58117"/>
    <lineage>
        <taxon>Bacteria</taxon>
        <taxon>Bacillati</taxon>
        <taxon>Actinomycetota</taxon>
        <taxon>Actinomycetes</taxon>
        <taxon>Streptosporangiales</taxon>
        <taxon>Streptosporangiaceae</taxon>
        <taxon>Microbispora</taxon>
    </lineage>
</organism>
<gene>
    <name evidence="2" type="ORF">SAMN05421833_13123</name>
</gene>
<dbReference type="OrthoDB" id="9204719at2"/>
<reference evidence="3" key="1">
    <citation type="submission" date="2017-01" db="EMBL/GenBank/DDBJ databases">
        <authorList>
            <person name="Varghese N."/>
            <person name="Submissions S."/>
        </authorList>
    </citation>
    <scope>NUCLEOTIDE SEQUENCE [LARGE SCALE GENOMIC DNA]</scope>
    <source>
        <strain evidence="3">ATCC 12950</strain>
    </source>
</reference>
<keyword evidence="2" id="KW-0548">Nucleotidyltransferase</keyword>
<dbReference type="InterPro" id="IPR045886">
    <property type="entry name" value="ThiF/MoeB/HesA"/>
</dbReference>
<dbReference type="Gene3D" id="3.40.50.720">
    <property type="entry name" value="NAD(P)-binding Rossmann-like Domain"/>
    <property type="match status" value="1"/>
</dbReference>
<dbReference type="InterPro" id="IPR035985">
    <property type="entry name" value="Ubiquitin-activating_enz"/>
</dbReference>
<dbReference type="GO" id="GO:0005737">
    <property type="term" value="C:cytoplasm"/>
    <property type="evidence" value="ECO:0007669"/>
    <property type="project" value="TreeGrafter"/>
</dbReference>
<dbReference type="Proteomes" id="UP000186096">
    <property type="component" value="Unassembled WGS sequence"/>
</dbReference>
<dbReference type="EMBL" id="FTNI01000031">
    <property type="protein sequence ID" value="SIS14588.1"/>
    <property type="molecule type" value="Genomic_DNA"/>
</dbReference>
<dbReference type="GO" id="GO:0008641">
    <property type="term" value="F:ubiquitin-like modifier activating enzyme activity"/>
    <property type="evidence" value="ECO:0007669"/>
    <property type="project" value="InterPro"/>
</dbReference>
<dbReference type="GO" id="GO:0004792">
    <property type="term" value="F:thiosulfate-cyanide sulfurtransferase activity"/>
    <property type="evidence" value="ECO:0007669"/>
    <property type="project" value="TreeGrafter"/>
</dbReference>
<dbReference type="SUPFAM" id="SSF69572">
    <property type="entry name" value="Activating enzymes of the ubiquitin-like proteins"/>
    <property type="match status" value="1"/>
</dbReference>
<feature type="domain" description="THIF-type NAD/FAD binding fold" evidence="1">
    <location>
        <begin position="122"/>
        <end position="353"/>
    </location>
</feature>
<dbReference type="PANTHER" id="PTHR10953:SF102">
    <property type="entry name" value="ADENYLYLTRANSFERASE AND SULFURTRANSFERASE MOCS3"/>
    <property type="match status" value="1"/>
</dbReference>
<dbReference type="GO" id="GO:0016779">
    <property type="term" value="F:nucleotidyltransferase activity"/>
    <property type="evidence" value="ECO:0007669"/>
    <property type="project" value="UniProtKB-KW"/>
</dbReference>
<dbReference type="InterPro" id="IPR000594">
    <property type="entry name" value="ThiF_NAD_FAD-bd"/>
</dbReference>
<protein>
    <submittedName>
        <fullName evidence="2">Molybdopterin or thiamine biosynthesis adenylyltransferase</fullName>
    </submittedName>
</protein>
<sequence>MRLPRVKAEHRPYRIGRDRIRIGGSIYGIAAEISDPHGHAWAALSAMDGTRAPADVAAHLCGLFPGLTRVDAAGVVDLLLGSGYLEDAAAPPPSDLSAAETERYSRNRAFFRWVDLVPRAHGWEAQVALKRARVLILGLGGTGSHAAWALAAAGVGRIHCVDRDVVELSNLTRQALFTEADIGKPKADVVAGRLREINSDLDATGETRAVESRADLSALLTGFDALALCADEPRGRDSIRIWANRACLMAGVPWAVGGYRGPLVSVGVFTADGPCYECLTAAIEATLTPGVRVDLGGPGVLAPSAGISGHLTAQAVISMVAGIPVTLRSHVTGINLIAPEQHVYTLHEASPECAGCALRRKGGQESAIDA</sequence>
<accession>A0A1N7GQ44</accession>
<keyword evidence="2" id="KW-0808">Transferase</keyword>
<evidence type="ECO:0000313" key="3">
    <source>
        <dbReference type="Proteomes" id="UP000186096"/>
    </source>
</evidence>
<evidence type="ECO:0000313" key="2">
    <source>
        <dbReference type="EMBL" id="SIS14588.1"/>
    </source>
</evidence>